<dbReference type="STRING" id="1802229.A2401_03000"/>
<name>A0A1G2JD60_9BACT</name>
<reference evidence="2 3" key="1">
    <citation type="journal article" date="2016" name="Nat. Commun.">
        <title>Thousands of microbial genomes shed light on interconnected biogeochemical processes in an aquifer system.</title>
        <authorList>
            <person name="Anantharaman K."/>
            <person name="Brown C.T."/>
            <person name="Hug L.A."/>
            <person name="Sharon I."/>
            <person name="Castelle C.J."/>
            <person name="Probst A.J."/>
            <person name="Thomas B.C."/>
            <person name="Singh A."/>
            <person name="Wilkins M.J."/>
            <person name="Karaoz U."/>
            <person name="Brodie E.L."/>
            <person name="Williams K.H."/>
            <person name="Hubbard S.S."/>
            <person name="Banfield J.F."/>
        </authorList>
    </citation>
    <scope>NUCLEOTIDE SEQUENCE [LARGE SCALE GENOMIC DNA]</scope>
</reference>
<comment type="caution">
    <text evidence="2">The sequence shown here is derived from an EMBL/GenBank/DDBJ whole genome shotgun (WGS) entry which is preliminary data.</text>
</comment>
<evidence type="ECO:0000313" key="2">
    <source>
        <dbReference type="EMBL" id="OGZ85049.1"/>
    </source>
</evidence>
<dbReference type="EMBL" id="MHPP01000006">
    <property type="protein sequence ID" value="OGZ85049.1"/>
    <property type="molecule type" value="Genomic_DNA"/>
</dbReference>
<evidence type="ECO:0000313" key="3">
    <source>
        <dbReference type="Proteomes" id="UP000177751"/>
    </source>
</evidence>
<dbReference type="InterPro" id="IPR043993">
    <property type="entry name" value="T4SS_pilin"/>
</dbReference>
<keyword evidence="1" id="KW-1133">Transmembrane helix</keyword>
<dbReference type="Proteomes" id="UP000177751">
    <property type="component" value="Unassembled WGS sequence"/>
</dbReference>
<dbReference type="Pfam" id="PF18895">
    <property type="entry name" value="T4SS_pilin"/>
    <property type="match status" value="1"/>
</dbReference>
<feature type="transmembrane region" description="Helical" evidence="1">
    <location>
        <begin position="51"/>
        <end position="74"/>
    </location>
</feature>
<evidence type="ECO:0000256" key="1">
    <source>
        <dbReference type="SAM" id="Phobius"/>
    </source>
</evidence>
<gene>
    <name evidence="2" type="ORF">A2401_03000</name>
</gene>
<proteinExistence type="predicted"/>
<keyword evidence="1" id="KW-0472">Membrane</keyword>
<keyword evidence="1" id="KW-0812">Transmembrane</keyword>
<sequence>MSKTKKISLYFVAGILSALPATSLAIVYGGFDGGGAGSSISSIGLGIANAAWIVFTIIAVVAFVIAGIIFLTAFGETDKISKAKSAFIWGVVGVIVAILAFGITNLIKTAIGA</sequence>
<protein>
    <submittedName>
        <fullName evidence="2">Uncharacterized protein</fullName>
    </submittedName>
</protein>
<accession>A0A1G2JD60</accession>
<feature type="transmembrane region" description="Helical" evidence="1">
    <location>
        <begin position="86"/>
        <end position="107"/>
    </location>
</feature>
<dbReference type="AlphaFoldDB" id="A0A1G2JD60"/>
<organism evidence="2 3">
    <name type="scientific">Candidatus Staskawiczbacteria bacterium RIFOXYC1_FULL_38_18</name>
    <dbReference type="NCBI Taxonomy" id="1802229"/>
    <lineage>
        <taxon>Bacteria</taxon>
        <taxon>Candidatus Staskawicziibacteriota</taxon>
    </lineage>
</organism>
<feature type="transmembrane region" description="Helical" evidence="1">
    <location>
        <begin position="7"/>
        <end position="31"/>
    </location>
</feature>